<reference evidence="1" key="1">
    <citation type="journal article" date="2023" name="PLoS Negl. Trop. Dis.">
        <title>A genome sequence for Biomphalaria pfeifferi, the major vector snail for the human-infecting parasite Schistosoma mansoni.</title>
        <authorList>
            <person name="Bu L."/>
            <person name="Lu L."/>
            <person name="Laidemitt M.R."/>
            <person name="Zhang S.M."/>
            <person name="Mutuku M."/>
            <person name="Mkoji G."/>
            <person name="Steinauer M."/>
            <person name="Loker E.S."/>
        </authorList>
    </citation>
    <scope>NUCLEOTIDE SEQUENCE</scope>
    <source>
        <strain evidence="1">KasaAsao</strain>
    </source>
</reference>
<sequence>MGNNLIAVQNPLHVLDVKRTTNLMLAAQNGNKSKVIDYITFGVDIDEQNSEGLTALILAEFYGHTSVVKR</sequence>
<accession>A0AAD8FMF7</accession>
<dbReference type="Pfam" id="PF12796">
    <property type="entry name" value="Ank_2"/>
    <property type="match status" value="1"/>
</dbReference>
<keyword evidence="2" id="KW-1185">Reference proteome</keyword>
<dbReference type="Gene3D" id="1.25.40.20">
    <property type="entry name" value="Ankyrin repeat-containing domain"/>
    <property type="match status" value="1"/>
</dbReference>
<dbReference type="InterPro" id="IPR002110">
    <property type="entry name" value="Ankyrin_rpt"/>
</dbReference>
<dbReference type="SUPFAM" id="SSF48403">
    <property type="entry name" value="Ankyrin repeat"/>
    <property type="match status" value="1"/>
</dbReference>
<dbReference type="AlphaFoldDB" id="A0AAD8FMF7"/>
<dbReference type="EMBL" id="JASAOG010000005">
    <property type="protein sequence ID" value="KAK0068509.1"/>
    <property type="molecule type" value="Genomic_DNA"/>
</dbReference>
<evidence type="ECO:0000313" key="2">
    <source>
        <dbReference type="Proteomes" id="UP001233172"/>
    </source>
</evidence>
<comment type="caution">
    <text evidence="1">The sequence shown here is derived from an EMBL/GenBank/DDBJ whole genome shotgun (WGS) entry which is preliminary data.</text>
</comment>
<dbReference type="Proteomes" id="UP001233172">
    <property type="component" value="Unassembled WGS sequence"/>
</dbReference>
<proteinExistence type="predicted"/>
<protein>
    <submittedName>
        <fullName evidence="1">Ankyrin repeat domain-containing protein 29</fullName>
    </submittedName>
</protein>
<evidence type="ECO:0000313" key="1">
    <source>
        <dbReference type="EMBL" id="KAK0068509.1"/>
    </source>
</evidence>
<name>A0AAD8FMF7_BIOPF</name>
<organism evidence="1 2">
    <name type="scientific">Biomphalaria pfeifferi</name>
    <name type="common">Bloodfluke planorb</name>
    <name type="synonym">Freshwater snail</name>
    <dbReference type="NCBI Taxonomy" id="112525"/>
    <lineage>
        <taxon>Eukaryota</taxon>
        <taxon>Metazoa</taxon>
        <taxon>Spiralia</taxon>
        <taxon>Lophotrochozoa</taxon>
        <taxon>Mollusca</taxon>
        <taxon>Gastropoda</taxon>
        <taxon>Heterobranchia</taxon>
        <taxon>Euthyneura</taxon>
        <taxon>Panpulmonata</taxon>
        <taxon>Hygrophila</taxon>
        <taxon>Lymnaeoidea</taxon>
        <taxon>Planorbidae</taxon>
        <taxon>Biomphalaria</taxon>
    </lineage>
</organism>
<reference evidence="1" key="2">
    <citation type="submission" date="2023-04" db="EMBL/GenBank/DDBJ databases">
        <authorList>
            <person name="Bu L."/>
            <person name="Lu L."/>
            <person name="Laidemitt M.R."/>
            <person name="Zhang S.M."/>
            <person name="Mutuku M."/>
            <person name="Mkoji G."/>
            <person name="Steinauer M."/>
            <person name="Loker E.S."/>
        </authorList>
    </citation>
    <scope>NUCLEOTIDE SEQUENCE</scope>
    <source>
        <strain evidence="1">KasaAsao</strain>
        <tissue evidence="1">Whole Snail</tissue>
    </source>
</reference>
<dbReference type="InterPro" id="IPR036770">
    <property type="entry name" value="Ankyrin_rpt-contain_sf"/>
</dbReference>
<gene>
    <name evidence="1" type="ORF">Bpfe_002444</name>
</gene>